<proteinExistence type="predicted"/>
<organism evidence="1 2">
    <name type="scientific">Henosepilachna vigintioctopunctata</name>
    <dbReference type="NCBI Taxonomy" id="420089"/>
    <lineage>
        <taxon>Eukaryota</taxon>
        <taxon>Metazoa</taxon>
        <taxon>Ecdysozoa</taxon>
        <taxon>Arthropoda</taxon>
        <taxon>Hexapoda</taxon>
        <taxon>Insecta</taxon>
        <taxon>Pterygota</taxon>
        <taxon>Neoptera</taxon>
        <taxon>Endopterygota</taxon>
        <taxon>Coleoptera</taxon>
        <taxon>Polyphaga</taxon>
        <taxon>Cucujiformia</taxon>
        <taxon>Coccinelloidea</taxon>
        <taxon>Coccinellidae</taxon>
        <taxon>Epilachninae</taxon>
        <taxon>Epilachnini</taxon>
        <taxon>Henosepilachna</taxon>
    </lineage>
</organism>
<keyword evidence="2" id="KW-1185">Reference proteome</keyword>
<accession>A0AAW1U721</accession>
<protein>
    <submittedName>
        <fullName evidence="1">Uncharacterized protein</fullName>
    </submittedName>
</protein>
<dbReference type="AlphaFoldDB" id="A0AAW1U721"/>
<sequence length="185" mass="21682">MLDYYYVASTTNPEHKDTYKKIKQYYDSALSNAKKEFHDELILASNNKSKMVWQIINSITGRKTKSNNLPDLKGFPAALANRFNTFFSEPSEITAGCPKMPNTYFSEARRIPNSFFIFDITPSEYGCRPKCQKQRAVIFYFFNENYKIEQKKLRIINLLVTRFRFADINKVHLDAMLETSKRNNI</sequence>
<dbReference type="EMBL" id="JARQZJ010000036">
    <property type="protein sequence ID" value="KAK9876426.1"/>
    <property type="molecule type" value="Genomic_DNA"/>
</dbReference>
<comment type="caution">
    <text evidence="1">The sequence shown here is derived from an EMBL/GenBank/DDBJ whole genome shotgun (WGS) entry which is preliminary data.</text>
</comment>
<evidence type="ECO:0000313" key="2">
    <source>
        <dbReference type="Proteomes" id="UP001431783"/>
    </source>
</evidence>
<name>A0AAW1U721_9CUCU</name>
<evidence type="ECO:0000313" key="1">
    <source>
        <dbReference type="EMBL" id="KAK9876426.1"/>
    </source>
</evidence>
<gene>
    <name evidence="1" type="ORF">WA026_012739</name>
</gene>
<dbReference type="Proteomes" id="UP001431783">
    <property type="component" value="Unassembled WGS sequence"/>
</dbReference>
<reference evidence="1 2" key="1">
    <citation type="submission" date="2023-03" db="EMBL/GenBank/DDBJ databases">
        <title>Genome insight into feeding habits of ladybird beetles.</title>
        <authorList>
            <person name="Li H.-S."/>
            <person name="Huang Y.-H."/>
            <person name="Pang H."/>
        </authorList>
    </citation>
    <scope>NUCLEOTIDE SEQUENCE [LARGE SCALE GENOMIC DNA]</scope>
    <source>
        <strain evidence="1">SYSU_2023b</strain>
        <tissue evidence="1">Whole body</tissue>
    </source>
</reference>